<proteinExistence type="predicted"/>
<feature type="region of interest" description="Disordered" evidence="1">
    <location>
        <begin position="36"/>
        <end position="67"/>
    </location>
</feature>
<evidence type="ECO:0000256" key="1">
    <source>
        <dbReference type="SAM" id="MobiDB-lite"/>
    </source>
</evidence>
<sequence length="67" mass="7647">MQTLLPEIPGAPPPWRRWTATKPAWEPLLEVVRKTDADSPGKTDYSNDMDWRIGHSEETEGLDIKSK</sequence>
<name>A0A0E9QLI4_ANGAN</name>
<reference evidence="2" key="2">
    <citation type="journal article" date="2015" name="Fish Shellfish Immunol.">
        <title>Early steps in the European eel (Anguilla anguilla)-Vibrio vulnificus interaction in the gills: Role of the RtxA13 toxin.</title>
        <authorList>
            <person name="Callol A."/>
            <person name="Pajuelo D."/>
            <person name="Ebbesson L."/>
            <person name="Teles M."/>
            <person name="MacKenzie S."/>
            <person name="Amaro C."/>
        </authorList>
    </citation>
    <scope>NUCLEOTIDE SEQUENCE</scope>
</reference>
<dbReference type="EMBL" id="GBXM01090883">
    <property type="protein sequence ID" value="JAH17694.1"/>
    <property type="molecule type" value="Transcribed_RNA"/>
</dbReference>
<evidence type="ECO:0000313" key="2">
    <source>
        <dbReference type="EMBL" id="JAH17694.1"/>
    </source>
</evidence>
<feature type="compositionally biased region" description="Basic and acidic residues" evidence="1">
    <location>
        <begin position="49"/>
        <end position="67"/>
    </location>
</feature>
<dbReference type="AlphaFoldDB" id="A0A0E9QLI4"/>
<reference evidence="2" key="1">
    <citation type="submission" date="2014-11" db="EMBL/GenBank/DDBJ databases">
        <authorList>
            <person name="Amaro Gonzalez C."/>
        </authorList>
    </citation>
    <scope>NUCLEOTIDE SEQUENCE</scope>
</reference>
<accession>A0A0E9QLI4</accession>
<protein>
    <submittedName>
        <fullName evidence="2">Uncharacterized protein</fullName>
    </submittedName>
</protein>
<organism evidence="2">
    <name type="scientific">Anguilla anguilla</name>
    <name type="common">European freshwater eel</name>
    <name type="synonym">Muraena anguilla</name>
    <dbReference type="NCBI Taxonomy" id="7936"/>
    <lineage>
        <taxon>Eukaryota</taxon>
        <taxon>Metazoa</taxon>
        <taxon>Chordata</taxon>
        <taxon>Craniata</taxon>
        <taxon>Vertebrata</taxon>
        <taxon>Euteleostomi</taxon>
        <taxon>Actinopterygii</taxon>
        <taxon>Neopterygii</taxon>
        <taxon>Teleostei</taxon>
        <taxon>Anguilliformes</taxon>
        <taxon>Anguillidae</taxon>
        <taxon>Anguilla</taxon>
    </lineage>
</organism>